<keyword evidence="8" id="KW-1185">Reference proteome</keyword>
<comment type="similarity">
    <text evidence="1">Belongs to the AAA ATPase family.</text>
</comment>
<sequence length="517" mass="57037">MFASQGIQPVRVVFNNAKNCFLHLPSKLISNLSLQENQALELSWGNGSPVFLSWTQYRASSGPDGHNVELCRQLGEKLGLKDGEQGFLRPCHQVSSLNQVFVEPLSSDDWEILELHSSALEQQLLDQIRVVFQPAVFPVWVDNHTVIYIRIASVSPFAPYGRLEQFTELVVSPKIRPGIGDHSDAIARSRLDQQFHSQPDMGLSPPSEPSSDNASCTARSQQWGGVTGLLRHIIRGPHNPVKEQPPVPSIPVIFPDSIYRVLSPKEAKDKAKQAMEKMKNVRLDKDKGVKGGEEAKEEKATVVRVVCHDAEMLERGHNKGEIHSGKVWIPQSLASKLNIQPHSSVRIKPVKSVIKVAFNIHLQPLVPLPEEDDEEIQTAFLGWLHTKSHEPLACLTPRSSTIILHGSDAKLELSLTVLKPEPENDPPDQMFLLAPTVLQKEDIQVDRQTIAQSALKAETEAHETELPSLQILGGIDDLIKSGFEFISHNLLGSPLSRELCTSGEGLKGGALLITGAK</sequence>
<feature type="region of interest" description="Disordered" evidence="4">
    <location>
        <begin position="196"/>
        <end position="219"/>
    </location>
</feature>
<evidence type="ECO:0000313" key="7">
    <source>
        <dbReference type="EMBL" id="MEQ2252184.1"/>
    </source>
</evidence>
<evidence type="ECO:0000256" key="1">
    <source>
        <dbReference type="ARBA" id="ARBA00006914"/>
    </source>
</evidence>
<comment type="caution">
    <text evidence="7">The sequence shown here is derived from an EMBL/GenBank/DDBJ whole genome shotgun (WGS) entry which is preliminary data.</text>
</comment>
<dbReference type="SUPFAM" id="SSF50692">
    <property type="entry name" value="ADC-like"/>
    <property type="match status" value="1"/>
</dbReference>
<accession>A0ABV0V4A3</accession>
<proteinExistence type="inferred from homology"/>
<reference evidence="7 8" key="1">
    <citation type="submission" date="2021-06" db="EMBL/GenBank/DDBJ databases">
        <authorList>
            <person name="Palmer J.M."/>
        </authorList>
    </citation>
    <scope>NUCLEOTIDE SEQUENCE [LARGE SCALE GENOMIC DNA]</scope>
    <source>
        <strain evidence="8">if_2019</strain>
        <tissue evidence="7">Muscle</tissue>
    </source>
</reference>
<evidence type="ECO:0000256" key="3">
    <source>
        <dbReference type="ARBA" id="ARBA00022840"/>
    </source>
</evidence>
<evidence type="ECO:0000259" key="5">
    <source>
        <dbReference type="Pfam" id="PF09262"/>
    </source>
</evidence>
<evidence type="ECO:0000313" key="8">
    <source>
        <dbReference type="Proteomes" id="UP001482620"/>
    </source>
</evidence>
<dbReference type="InterPro" id="IPR029067">
    <property type="entry name" value="CDC48_domain_2-like_sf"/>
</dbReference>
<evidence type="ECO:0000256" key="4">
    <source>
        <dbReference type="SAM" id="MobiDB-lite"/>
    </source>
</evidence>
<dbReference type="Gene3D" id="2.40.40.20">
    <property type="match status" value="1"/>
</dbReference>
<organism evidence="7 8">
    <name type="scientific">Ilyodon furcidens</name>
    <name type="common">goldbreast splitfin</name>
    <dbReference type="NCBI Taxonomy" id="33524"/>
    <lineage>
        <taxon>Eukaryota</taxon>
        <taxon>Metazoa</taxon>
        <taxon>Chordata</taxon>
        <taxon>Craniata</taxon>
        <taxon>Vertebrata</taxon>
        <taxon>Euteleostomi</taxon>
        <taxon>Actinopterygii</taxon>
        <taxon>Neopterygii</taxon>
        <taxon>Teleostei</taxon>
        <taxon>Neoteleostei</taxon>
        <taxon>Acanthomorphata</taxon>
        <taxon>Ovalentaria</taxon>
        <taxon>Atherinomorphae</taxon>
        <taxon>Cyprinodontiformes</taxon>
        <taxon>Goodeidae</taxon>
        <taxon>Ilyodon</taxon>
    </lineage>
</organism>
<evidence type="ECO:0000256" key="2">
    <source>
        <dbReference type="ARBA" id="ARBA00022741"/>
    </source>
</evidence>
<dbReference type="InterPro" id="IPR015343">
    <property type="entry name" value="PEX1-N-lobe"/>
</dbReference>
<dbReference type="Proteomes" id="UP001482620">
    <property type="component" value="Unassembled WGS sequence"/>
</dbReference>
<dbReference type="Pfam" id="PF09262">
    <property type="entry name" value="PEX-1N"/>
    <property type="match status" value="1"/>
</dbReference>
<keyword evidence="3" id="KW-0067">ATP-binding</keyword>
<gene>
    <name evidence="7" type="ORF">ILYODFUR_019178</name>
</gene>
<protein>
    <recommendedName>
        <fullName evidence="9">Peroxisome biogenesis factor 1</fullName>
    </recommendedName>
</protein>
<dbReference type="InterPro" id="IPR009010">
    <property type="entry name" value="Asp_de-COase-like_dom_sf"/>
</dbReference>
<evidence type="ECO:0000259" key="6">
    <source>
        <dbReference type="Pfam" id="PF09263"/>
    </source>
</evidence>
<dbReference type="Pfam" id="PF09263">
    <property type="entry name" value="PEX-2N"/>
    <property type="match status" value="1"/>
</dbReference>
<feature type="non-terminal residue" evidence="7">
    <location>
        <position position="517"/>
    </location>
</feature>
<keyword evidence="2" id="KW-0547">Nucleotide-binding</keyword>
<dbReference type="SUPFAM" id="SSF54585">
    <property type="entry name" value="Cdc48 domain 2-like"/>
    <property type="match status" value="1"/>
</dbReference>
<dbReference type="EMBL" id="JAHRIQ010094590">
    <property type="protein sequence ID" value="MEQ2252184.1"/>
    <property type="molecule type" value="Genomic_DNA"/>
</dbReference>
<feature type="compositionally biased region" description="Polar residues" evidence="4">
    <location>
        <begin position="209"/>
        <end position="219"/>
    </location>
</feature>
<feature type="domain" description="Peroxisomal ATPase PEX1 N-terminal N-lobe" evidence="6">
    <location>
        <begin position="10"/>
        <end position="92"/>
    </location>
</feature>
<dbReference type="Gene3D" id="3.10.330.10">
    <property type="match status" value="1"/>
</dbReference>
<dbReference type="InterPro" id="IPR015342">
    <property type="entry name" value="PEX1-N_C-lobe"/>
</dbReference>
<feature type="domain" description="Peroxisomal ATPase PEX1 N-terminal C-lobe" evidence="5">
    <location>
        <begin position="99"/>
        <end position="173"/>
    </location>
</feature>
<evidence type="ECO:0008006" key="9">
    <source>
        <dbReference type="Google" id="ProtNLM"/>
    </source>
</evidence>
<name>A0ABV0V4A3_9TELE</name>